<dbReference type="Proteomes" id="UP001279642">
    <property type="component" value="Unassembled WGS sequence"/>
</dbReference>
<keyword evidence="2" id="KW-1185">Reference proteome</keyword>
<organism evidence="1 2">
    <name type="scientific">Dongia soli</name>
    <dbReference type="NCBI Taxonomy" id="600628"/>
    <lineage>
        <taxon>Bacteria</taxon>
        <taxon>Pseudomonadati</taxon>
        <taxon>Pseudomonadota</taxon>
        <taxon>Alphaproteobacteria</taxon>
        <taxon>Rhodospirillales</taxon>
        <taxon>Dongiaceae</taxon>
        <taxon>Dongia</taxon>
    </lineage>
</organism>
<name>A0ABU5E7Y3_9PROT</name>
<dbReference type="SUPFAM" id="SSF64210">
    <property type="entry name" value="Head-to-tail joining protein W, gpW"/>
    <property type="match status" value="1"/>
</dbReference>
<dbReference type="InterPro" id="IPR036626">
    <property type="entry name" value="GpW_sf"/>
</dbReference>
<gene>
    <name evidence="1" type="primary">gpW</name>
    <name evidence="1" type="ORF">SMD27_05550</name>
</gene>
<dbReference type="Pfam" id="PF02831">
    <property type="entry name" value="gpW"/>
    <property type="match status" value="1"/>
</dbReference>
<sequence length="75" mass="8503">MTNAERDALRAELQTLVKARTEFLTGKRVVTAQYNGRSVTYAAADLNEIRRRIAEIESRLGLSRRGAIGVRFTHR</sequence>
<accession>A0ABU5E7Y3</accession>
<dbReference type="RefSeq" id="WP_320507321.1">
    <property type="nucleotide sequence ID" value="NZ_JAXCLW010000001.1"/>
</dbReference>
<protein>
    <submittedName>
        <fullName evidence="1">GpW family head-tail joining protein</fullName>
    </submittedName>
</protein>
<proteinExistence type="predicted"/>
<evidence type="ECO:0000313" key="2">
    <source>
        <dbReference type="Proteomes" id="UP001279642"/>
    </source>
</evidence>
<dbReference type="Gene3D" id="3.30.1580.10">
    <property type="entry name" value="Head-to-tail joining protein W"/>
    <property type="match status" value="1"/>
</dbReference>
<reference evidence="1 2" key="1">
    <citation type="journal article" date="2016" name="Antonie Van Leeuwenhoek">
        <title>Dongia soli sp. nov., isolated from soil from Dokdo, Korea.</title>
        <authorList>
            <person name="Kim D.U."/>
            <person name="Lee H."/>
            <person name="Kim H."/>
            <person name="Kim S.G."/>
            <person name="Ka J.O."/>
        </authorList>
    </citation>
    <scope>NUCLEOTIDE SEQUENCE [LARGE SCALE GENOMIC DNA]</scope>
    <source>
        <strain evidence="1 2">D78</strain>
    </source>
</reference>
<comment type="caution">
    <text evidence="1">The sequence shown here is derived from an EMBL/GenBank/DDBJ whole genome shotgun (WGS) entry which is preliminary data.</text>
</comment>
<evidence type="ECO:0000313" key="1">
    <source>
        <dbReference type="EMBL" id="MDY0882296.1"/>
    </source>
</evidence>
<dbReference type="InterPro" id="IPR004174">
    <property type="entry name" value="GpW"/>
</dbReference>
<dbReference type="EMBL" id="JAXCLW010000001">
    <property type="protein sequence ID" value="MDY0882296.1"/>
    <property type="molecule type" value="Genomic_DNA"/>
</dbReference>